<evidence type="ECO:0000313" key="2">
    <source>
        <dbReference type="EMBL" id="KAA5802337.1"/>
    </source>
</evidence>
<accession>A0A5M6ZF03</accession>
<dbReference type="AlphaFoldDB" id="A0A5M6ZF03"/>
<reference evidence="2 3" key="1">
    <citation type="submission" date="2019-09" db="EMBL/GenBank/DDBJ databases">
        <authorList>
            <person name="Kevbrin V."/>
            <person name="Grouzdev D.S."/>
        </authorList>
    </citation>
    <scope>NUCLEOTIDE SEQUENCE [LARGE SCALE GENOMIC DNA]</scope>
    <source>
        <strain evidence="2 3">G-192</strain>
    </source>
</reference>
<proteinExistence type="predicted"/>
<protein>
    <submittedName>
        <fullName evidence="2">Aldo/keto reductase</fullName>
    </submittedName>
</protein>
<dbReference type="InterPro" id="IPR023210">
    <property type="entry name" value="NADP_OxRdtase_dom"/>
</dbReference>
<evidence type="ECO:0000313" key="3">
    <source>
        <dbReference type="Proteomes" id="UP000325122"/>
    </source>
</evidence>
<feature type="domain" description="NADP-dependent oxidoreductase" evidence="1">
    <location>
        <begin position="8"/>
        <end position="196"/>
    </location>
</feature>
<name>A0A5M6ZF03_9PROT</name>
<comment type="caution">
    <text evidence="2">The sequence shown here is derived from an EMBL/GenBank/DDBJ whole genome shotgun (WGS) entry which is preliminary data.</text>
</comment>
<keyword evidence="3" id="KW-1185">Reference proteome</keyword>
<dbReference type="EMBL" id="VWOJ01000003">
    <property type="protein sequence ID" value="KAA5802337.1"/>
    <property type="molecule type" value="Genomic_DNA"/>
</dbReference>
<sequence length="269" mass="28421">MIPPLSPLGFGVSGALGTPLVTRAEAQRLITRAFEGGVRVFDTAPAYGAGEAEQRLGQAIRSLGRERLFVITKAGIESAGLMRRRRDFSPDAIEASLTASLKRLGVEGVDGFFLHGPGGHELTDALFKRLDALKAAGAYAHLGVAGLGEELDAALGAGRFDMMMAPVHPFLDVREEARLAAARARGVRVIAIQSAGDAPVQRRLPRRPADLYALARSLRPAAPGRGRVEPVTGARAALARPEVDTVLITTTRRAHLDAHLAAHLADALA</sequence>
<dbReference type="Proteomes" id="UP000325122">
    <property type="component" value="Unassembled WGS sequence"/>
</dbReference>
<dbReference type="InterPro" id="IPR053135">
    <property type="entry name" value="AKR2_Oxidoreductase"/>
</dbReference>
<evidence type="ECO:0000259" key="1">
    <source>
        <dbReference type="Pfam" id="PF00248"/>
    </source>
</evidence>
<dbReference type="RefSeq" id="WP_150023587.1">
    <property type="nucleotide sequence ID" value="NZ_VWOJ01000003.1"/>
</dbReference>
<dbReference type="Gene3D" id="3.20.20.100">
    <property type="entry name" value="NADP-dependent oxidoreductase domain"/>
    <property type="match status" value="1"/>
</dbReference>
<dbReference type="InterPro" id="IPR036812">
    <property type="entry name" value="NAD(P)_OxRdtase_dom_sf"/>
</dbReference>
<dbReference type="CDD" id="cd19095">
    <property type="entry name" value="AKR_PA4992-like"/>
    <property type="match status" value="1"/>
</dbReference>
<dbReference type="SUPFAM" id="SSF51430">
    <property type="entry name" value="NAD(P)-linked oxidoreductase"/>
    <property type="match status" value="1"/>
</dbReference>
<dbReference type="Pfam" id="PF00248">
    <property type="entry name" value="Aldo_ket_red"/>
    <property type="match status" value="1"/>
</dbReference>
<gene>
    <name evidence="2" type="ORF">F1654_10955</name>
</gene>
<dbReference type="PANTHER" id="PTHR43312:SF1">
    <property type="entry name" value="NADP-DEPENDENT OXIDOREDUCTASE DOMAIN-CONTAINING PROTEIN"/>
    <property type="match status" value="1"/>
</dbReference>
<organism evidence="2 3">
    <name type="scientific">Alkalicaulis satelles</name>
    <dbReference type="NCBI Taxonomy" id="2609175"/>
    <lineage>
        <taxon>Bacteria</taxon>
        <taxon>Pseudomonadati</taxon>
        <taxon>Pseudomonadota</taxon>
        <taxon>Alphaproteobacteria</taxon>
        <taxon>Maricaulales</taxon>
        <taxon>Maricaulaceae</taxon>
        <taxon>Alkalicaulis</taxon>
    </lineage>
</organism>
<dbReference type="PANTHER" id="PTHR43312">
    <property type="entry name" value="D-THREO-ALDOSE 1-DEHYDROGENASE"/>
    <property type="match status" value="1"/>
</dbReference>